<dbReference type="EMBL" id="CP011013">
    <property type="protein sequence ID" value="AJT50605.1"/>
    <property type="molecule type" value="Genomic_DNA"/>
</dbReference>
<feature type="transmembrane region" description="Helical" evidence="1">
    <location>
        <begin position="38"/>
        <end position="60"/>
    </location>
</feature>
<keyword evidence="1" id="KW-0812">Transmembrane</keyword>
<keyword evidence="1" id="KW-0472">Membrane</keyword>
<dbReference type="HOGENOM" id="CLU_2880254_0_0_9"/>
<evidence type="ECO:0000313" key="3">
    <source>
        <dbReference type="Proteomes" id="UP000003645"/>
    </source>
</evidence>
<name>A0A0D4CL17_LIMMU</name>
<dbReference type="STRING" id="1130798.LBLM1_05865"/>
<gene>
    <name evidence="2" type="ORF">LBLM1_05865</name>
</gene>
<evidence type="ECO:0000313" key="2">
    <source>
        <dbReference type="EMBL" id="AJT50605.1"/>
    </source>
</evidence>
<proteinExistence type="predicted"/>
<dbReference type="AlphaFoldDB" id="A0A0D4CL17"/>
<organism evidence="2 3">
    <name type="scientific">Limosilactobacillus mucosae LM1</name>
    <dbReference type="NCBI Taxonomy" id="1130798"/>
    <lineage>
        <taxon>Bacteria</taxon>
        <taxon>Bacillati</taxon>
        <taxon>Bacillota</taxon>
        <taxon>Bacilli</taxon>
        <taxon>Lactobacillales</taxon>
        <taxon>Lactobacillaceae</taxon>
        <taxon>Limosilactobacillus</taxon>
    </lineage>
</organism>
<evidence type="ECO:0000256" key="1">
    <source>
        <dbReference type="SAM" id="Phobius"/>
    </source>
</evidence>
<reference evidence="2 3" key="1">
    <citation type="journal article" date="2012" name="J. Bacteriol.">
        <title>Genome sequence of Lactobacillus mucosae LM1, isolated from piglet feces.</title>
        <authorList>
            <person name="Lee J.H."/>
            <person name="Valeriano V.D."/>
            <person name="Shin Y.R."/>
            <person name="Chae J.P."/>
            <person name="Kim G.B."/>
            <person name="Ham J.S."/>
            <person name="Chun J."/>
            <person name="Kang D.K."/>
        </authorList>
    </citation>
    <scope>NUCLEOTIDE SEQUENCE [LARGE SCALE GENOMIC DNA]</scope>
    <source>
        <strain evidence="2 3">LM1</strain>
    </source>
</reference>
<feature type="transmembrane region" description="Helical" evidence="1">
    <location>
        <begin position="6"/>
        <end position="26"/>
    </location>
</feature>
<protein>
    <submittedName>
        <fullName evidence="2">Uncharacterized protein</fullName>
    </submittedName>
</protein>
<keyword evidence="1" id="KW-1133">Transmembrane helix</keyword>
<accession>A0A0D4CL17</accession>
<keyword evidence="3" id="KW-1185">Reference proteome</keyword>
<dbReference type="Proteomes" id="UP000003645">
    <property type="component" value="Chromosome"/>
</dbReference>
<dbReference type="RefSeq" id="WP_039945359.1">
    <property type="nucleotide sequence ID" value="NZ_CP011013.1"/>
</dbReference>
<sequence>MSILELIIIAVIVYFVVDLLLRVLGGKIAEDSLTMNDLLARFFSFAIGLVIIVIGIILYFKWN</sequence>
<dbReference type="KEGG" id="lmu:LBLM1_05865"/>